<dbReference type="CDD" id="cd17535">
    <property type="entry name" value="REC_NarL-like"/>
    <property type="match status" value="1"/>
</dbReference>
<keyword evidence="2" id="KW-0805">Transcription regulation</keyword>
<dbReference type="GO" id="GO:0003677">
    <property type="term" value="F:DNA binding"/>
    <property type="evidence" value="ECO:0007669"/>
    <property type="project" value="UniProtKB-KW"/>
</dbReference>
<evidence type="ECO:0000256" key="2">
    <source>
        <dbReference type="ARBA" id="ARBA00023015"/>
    </source>
</evidence>
<dbReference type="SMART" id="SM00448">
    <property type="entry name" value="REC"/>
    <property type="match status" value="1"/>
</dbReference>
<dbReference type="CDD" id="cd06170">
    <property type="entry name" value="LuxR_C_like"/>
    <property type="match status" value="1"/>
</dbReference>
<dbReference type="Pfam" id="PF00072">
    <property type="entry name" value="Response_reg"/>
    <property type="match status" value="1"/>
</dbReference>
<dbReference type="GO" id="GO:0006355">
    <property type="term" value="P:regulation of DNA-templated transcription"/>
    <property type="evidence" value="ECO:0007669"/>
    <property type="project" value="InterPro"/>
</dbReference>
<keyword evidence="4" id="KW-0804">Transcription</keyword>
<dbReference type="AlphaFoldDB" id="A0A2W2EP29"/>
<dbReference type="RefSeq" id="WP_111171479.1">
    <property type="nucleotide sequence ID" value="NZ_POUA01000444.1"/>
</dbReference>
<dbReference type="InterPro" id="IPR039420">
    <property type="entry name" value="WalR-like"/>
</dbReference>
<dbReference type="PROSITE" id="PS50110">
    <property type="entry name" value="RESPONSE_REGULATORY"/>
    <property type="match status" value="1"/>
</dbReference>
<dbReference type="SMART" id="SM00421">
    <property type="entry name" value="HTH_LUXR"/>
    <property type="match status" value="1"/>
</dbReference>
<keyword evidence="1 5" id="KW-0597">Phosphoprotein</keyword>
<evidence type="ECO:0000256" key="5">
    <source>
        <dbReference type="PROSITE-ProRule" id="PRU00169"/>
    </source>
</evidence>
<evidence type="ECO:0000256" key="1">
    <source>
        <dbReference type="ARBA" id="ARBA00022553"/>
    </source>
</evidence>
<evidence type="ECO:0000259" key="7">
    <source>
        <dbReference type="PROSITE" id="PS50110"/>
    </source>
</evidence>
<evidence type="ECO:0000256" key="4">
    <source>
        <dbReference type="ARBA" id="ARBA00023163"/>
    </source>
</evidence>
<dbReference type="PROSITE" id="PS00622">
    <property type="entry name" value="HTH_LUXR_1"/>
    <property type="match status" value="1"/>
</dbReference>
<dbReference type="InterPro" id="IPR058245">
    <property type="entry name" value="NreC/VraR/RcsB-like_REC"/>
</dbReference>
<dbReference type="PRINTS" id="PR00038">
    <property type="entry name" value="HTHLUXR"/>
</dbReference>
<dbReference type="PROSITE" id="PS50043">
    <property type="entry name" value="HTH_LUXR_2"/>
    <property type="match status" value="1"/>
</dbReference>
<feature type="domain" description="Response regulatory" evidence="7">
    <location>
        <begin position="3"/>
        <end position="119"/>
    </location>
</feature>
<keyword evidence="3 8" id="KW-0238">DNA-binding</keyword>
<sequence length="219" mass="23730">MIRVVIADDQAMVREGFGALLDRQPDMSVVGHAGDGETAIEVCRRERPDVVLLDVRMPVMDGLQAARALLHAEVPPRVIILTTFDLDDYVFEALRAGASGFLLKDARADDLVQAVRVVVAGEALLAPTVTRRLIERYLFQEPALPPATSSLDALTPREIDVFALLARGLSNAEIAARLTLAEETVKTHVGRILAKLGLRDRVQAVVLAYESGFVSPGRG</sequence>
<dbReference type="GO" id="GO:0000160">
    <property type="term" value="P:phosphorelay signal transduction system"/>
    <property type="evidence" value="ECO:0007669"/>
    <property type="project" value="InterPro"/>
</dbReference>
<dbReference type="Pfam" id="PF00196">
    <property type="entry name" value="GerE"/>
    <property type="match status" value="1"/>
</dbReference>
<evidence type="ECO:0000313" key="9">
    <source>
        <dbReference type="Proteomes" id="UP000248544"/>
    </source>
</evidence>
<feature type="modified residue" description="4-aspartylphosphate" evidence="5">
    <location>
        <position position="54"/>
    </location>
</feature>
<dbReference type="Gene3D" id="3.40.50.2300">
    <property type="match status" value="1"/>
</dbReference>
<comment type="caution">
    <text evidence="8">The sequence shown here is derived from an EMBL/GenBank/DDBJ whole genome shotgun (WGS) entry which is preliminary data.</text>
</comment>
<evidence type="ECO:0000313" key="8">
    <source>
        <dbReference type="EMBL" id="PZG26022.1"/>
    </source>
</evidence>
<dbReference type="SUPFAM" id="SSF52172">
    <property type="entry name" value="CheY-like"/>
    <property type="match status" value="1"/>
</dbReference>
<dbReference type="PANTHER" id="PTHR43214:SF24">
    <property type="entry name" value="TRANSCRIPTIONAL REGULATORY PROTEIN NARL-RELATED"/>
    <property type="match status" value="1"/>
</dbReference>
<reference evidence="8 9" key="1">
    <citation type="submission" date="2018-01" db="EMBL/GenBank/DDBJ databases">
        <title>Draft genome sequence of Sphaerisporangium sp. 7K107.</title>
        <authorList>
            <person name="Sahin N."/>
            <person name="Saygin H."/>
            <person name="Ay H."/>
        </authorList>
    </citation>
    <scope>NUCLEOTIDE SEQUENCE [LARGE SCALE GENOMIC DNA]</scope>
    <source>
        <strain evidence="8 9">7K107</strain>
    </source>
</reference>
<dbReference type="Proteomes" id="UP000248544">
    <property type="component" value="Unassembled WGS sequence"/>
</dbReference>
<dbReference type="PANTHER" id="PTHR43214">
    <property type="entry name" value="TWO-COMPONENT RESPONSE REGULATOR"/>
    <property type="match status" value="1"/>
</dbReference>
<dbReference type="InterPro" id="IPR001789">
    <property type="entry name" value="Sig_transdc_resp-reg_receiver"/>
</dbReference>
<name>A0A2W2EP29_9ACTN</name>
<dbReference type="SUPFAM" id="SSF46894">
    <property type="entry name" value="C-terminal effector domain of the bipartite response regulators"/>
    <property type="match status" value="1"/>
</dbReference>
<dbReference type="InterPro" id="IPR011006">
    <property type="entry name" value="CheY-like_superfamily"/>
</dbReference>
<organism evidence="8 9">
    <name type="scientific">Spongiactinospora gelatinilytica</name>
    <dbReference type="NCBI Taxonomy" id="2666298"/>
    <lineage>
        <taxon>Bacteria</taxon>
        <taxon>Bacillati</taxon>
        <taxon>Actinomycetota</taxon>
        <taxon>Actinomycetes</taxon>
        <taxon>Streptosporangiales</taxon>
        <taxon>Streptosporangiaceae</taxon>
        <taxon>Spongiactinospora</taxon>
    </lineage>
</organism>
<protein>
    <submittedName>
        <fullName evidence="8">DNA-binding response regulator</fullName>
    </submittedName>
</protein>
<proteinExistence type="predicted"/>
<keyword evidence="9" id="KW-1185">Reference proteome</keyword>
<dbReference type="InterPro" id="IPR016032">
    <property type="entry name" value="Sig_transdc_resp-reg_C-effctor"/>
</dbReference>
<accession>A0A2W2EP29</accession>
<feature type="domain" description="HTH luxR-type" evidence="6">
    <location>
        <begin position="147"/>
        <end position="212"/>
    </location>
</feature>
<gene>
    <name evidence="8" type="ORF">C1I98_34220</name>
</gene>
<dbReference type="InterPro" id="IPR000792">
    <property type="entry name" value="Tscrpt_reg_LuxR_C"/>
</dbReference>
<evidence type="ECO:0000256" key="3">
    <source>
        <dbReference type="ARBA" id="ARBA00023125"/>
    </source>
</evidence>
<dbReference type="EMBL" id="POUA01000444">
    <property type="protein sequence ID" value="PZG26022.1"/>
    <property type="molecule type" value="Genomic_DNA"/>
</dbReference>
<evidence type="ECO:0000259" key="6">
    <source>
        <dbReference type="PROSITE" id="PS50043"/>
    </source>
</evidence>